<dbReference type="AlphaFoldDB" id="A0A8J2XJK1"/>
<dbReference type="SMART" id="SM00062">
    <property type="entry name" value="PBPb"/>
    <property type="match status" value="1"/>
</dbReference>
<comment type="similarity">
    <text evidence="1">Belongs to the bacterial solute-binding protein SsuA/TauA family.</text>
</comment>
<proteinExistence type="inferred from homology"/>
<evidence type="ECO:0000313" key="4">
    <source>
        <dbReference type="EMBL" id="GGA05782.1"/>
    </source>
</evidence>
<accession>A0A8J2XJK1</accession>
<dbReference type="SUPFAM" id="SSF53850">
    <property type="entry name" value="Periplasmic binding protein-like II"/>
    <property type="match status" value="1"/>
</dbReference>
<dbReference type="Pfam" id="PF09084">
    <property type="entry name" value="NMT1"/>
    <property type="match status" value="1"/>
</dbReference>
<feature type="domain" description="Solute-binding protein family 3/N-terminal" evidence="3">
    <location>
        <begin position="42"/>
        <end position="270"/>
    </location>
</feature>
<dbReference type="InterPro" id="IPR001638">
    <property type="entry name" value="Solute-binding_3/MltF_N"/>
</dbReference>
<keyword evidence="5" id="KW-1185">Reference proteome</keyword>
<evidence type="ECO:0000259" key="3">
    <source>
        <dbReference type="SMART" id="SM00062"/>
    </source>
</evidence>
<gene>
    <name evidence="4" type="ORF">GCM10011333_05810</name>
</gene>
<evidence type="ECO:0000313" key="5">
    <source>
        <dbReference type="Proteomes" id="UP000616114"/>
    </source>
</evidence>
<dbReference type="PANTHER" id="PTHR30024">
    <property type="entry name" value="ALIPHATIC SULFONATES-BINDING PROTEIN-RELATED"/>
    <property type="match status" value="1"/>
</dbReference>
<evidence type="ECO:0000256" key="2">
    <source>
        <dbReference type="SAM" id="SignalP"/>
    </source>
</evidence>
<dbReference type="PROSITE" id="PS51257">
    <property type="entry name" value="PROKAR_LIPOPROTEIN"/>
    <property type="match status" value="1"/>
</dbReference>
<protein>
    <submittedName>
        <fullName evidence="4">Sulfonate ABC transporter substrate-binding protein</fullName>
    </submittedName>
</protein>
<dbReference type="RefSeq" id="WP_188549418.1">
    <property type="nucleotide sequence ID" value="NZ_BMFY01000002.1"/>
</dbReference>
<dbReference type="Proteomes" id="UP000616114">
    <property type="component" value="Unassembled WGS sequence"/>
</dbReference>
<comment type="caution">
    <text evidence="4">The sequence shown here is derived from an EMBL/GenBank/DDBJ whole genome shotgun (WGS) entry which is preliminary data.</text>
</comment>
<feature type="chain" id="PRO_5038360553" evidence="2">
    <location>
        <begin position="28"/>
        <end position="335"/>
    </location>
</feature>
<feature type="signal peptide" evidence="2">
    <location>
        <begin position="1"/>
        <end position="27"/>
    </location>
</feature>
<reference evidence="4" key="2">
    <citation type="submission" date="2020-09" db="EMBL/GenBank/DDBJ databases">
        <authorList>
            <person name="Sun Q."/>
            <person name="Zhou Y."/>
        </authorList>
    </citation>
    <scope>NUCLEOTIDE SEQUENCE</scope>
    <source>
        <strain evidence="4">CGMCC 1.12785</strain>
    </source>
</reference>
<name>A0A8J2XJK1_9MICO</name>
<sequence length="335" mass="36050">MSLLRTAAARLTLALTSIGLLVLTACAAPGAQEGSGADEETTIRVGVPRTFGFLSVLWARDYQMDGYRFEYSFFPNYTDLLSALASGNVDVAEGGDVGLIQTYINTNGGVRAFAVTEPAPGAQSVLVKPDSGIESVADLAGKRVVGSTAANYYPAFVTLLEQEGLSLEDIEFVDSNPNDAIQAYVQGHVDAFISTDPATAFAQEQTDSEILAGFGDIFDNYYPYFASNQTLEDKPEAIQALTTAIADNIDWAVNNPEEYVELLAPELGFSEEALELSIGRGATGLQPIDDEFLDESQEWLQTYGEYDIVTDPDIDLREVFTTDFNDYAVPSGTAG</sequence>
<reference evidence="4" key="1">
    <citation type="journal article" date="2014" name="Int. J. Syst. Evol. Microbiol.">
        <title>Complete genome sequence of Corynebacterium casei LMG S-19264T (=DSM 44701T), isolated from a smear-ripened cheese.</title>
        <authorList>
            <consortium name="US DOE Joint Genome Institute (JGI-PGF)"/>
            <person name="Walter F."/>
            <person name="Albersmeier A."/>
            <person name="Kalinowski J."/>
            <person name="Ruckert C."/>
        </authorList>
    </citation>
    <scope>NUCLEOTIDE SEQUENCE</scope>
    <source>
        <strain evidence="4">CGMCC 1.12785</strain>
    </source>
</reference>
<evidence type="ECO:0000256" key="1">
    <source>
        <dbReference type="ARBA" id="ARBA00010742"/>
    </source>
</evidence>
<dbReference type="InterPro" id="IPR015168">
    <property type="entry name" value="SsuA/THI5"/>
</dbReference>
<dbReference type="EMBL" id="BMFY01000002">
    <property type="protein sequence ID" value="GGA05782.1"/>
    <property type="molecule type" value="Genomic_DNA"/>
</dbReference>
<dbReference type="Gene3D" id="3.40.190.10">
    <property type="entry name" value="Periplasmic binding protein-like II"/>
    <property type="match status" value="2"/>
</dbReference>
<organism evidence="4 5">
    <name type="scientific">Sediminivirga luteola</name>
    <dbReference type="NCBI Taxonomy" id="1774748"/>
    <lineage>
        <taxon>Bacteria</taxon>
        <taxon>Bacillati</taxon>
        <taxon>Actinomycetota</taxon>
        <taxon>Actinomycetes</taxon>
        <taxon>Micrococcales</taxon>
        <taxon>Brevibacteriaceae</taxon>
        <taxon>Sediminivirga</taxon>
    </lineage>
</organism>
<keyword evidence="2" id="KW-0732">Signal</keyword>